<sequence>MEDERDGVPWLEALCGSVWQAALNHAGLSRDADARTHWRLWYSQQDEGRATPAPNWMQRLRETSEGMLAGWIERYAIAESGLARGLTVLADRIVGFLRQWVFERAEARQGITMQAAQ</sequence>
<gene>
    <name evidence="1" type="ORF">MON41_18285</name>
</gene>
<protein>
    <submittedName>
        <fullName evidence="1">Uncharacterized protein</fullName>
    </submittedName>
</protein>
<comment type="caution">
    <text evidence="1">The sequence shown here is derived from an EMBL/GenBank/DDBJ whole genome shotgun (WGS) entry which is preliminary data.</text>
</comment>
<accession>A0ABS9W8N2</accession>
<evidence type="ECO:0000313" key="1">
    <source>
        <dbReference type="EMBL" id="MCI0755646.1"/>
    </source>
</evidence>
<keyword evidence="2" id="KW-1185">Reference proteome</keyword>
<dbReference type="EMBL" id="JALBUU010000039">
    <property type="protein sequence ID" value="MCI0755646.1"/>
    <property type="molecule type" value="Genomic_DNA"/>
</dbReference>
<organism evidence="1 2">
    <name type="scientific">Teichococcus vastitatis</name>
    <dbReference type="NCBI Taxonomy" id="2307076"/>
    <lineage>
        <taxon>Bacteria</taxon>
        <taxon>Pseudomonadati</taxon>
        <taxon>Pseudomonadota</taxon>
        <taxon>Alphaproteobacteria</taxon>
        <taxon>Acetobacterales</taxon>
        <taxon>Roseomonadaceae</taxon>
        <taxon>Roseomonas</taxon>
    </lineage>
</organism>
<dbReference type="RefSeq" id="WP_120010342.1">
    <property type="nucleotide sequence ID" value="NZ_JALBUU010000039.1"/>
</dbReference>
<evidence type="ECO:0000313" key="2">
    <source>
        <dbReference type="Proteomes" id="UP001201985"/>
    </source>
</evidence>
<name>A0ABS9W8N2_9PROT</name>
<proteinExistence type="predicted"/>
<dbReference type="Proteomes" id="UP001201985">
    <property type="component" value="Unassembled WGS sequence"/>
</dbReference>
<reference evidence="1 2" key="1">
    <citation type="submission" date="2022-03" db="EMBL/GenBank/DDBJ databases">
        <title>Complete genome analysis of Roseomonas KG 17.1 : a prolific producer of plant growth promoters.</title>
        <authorList>
            <person name="Saadouli I."/>
            <person name="Najjari A."/>
            <person name="Mosbah A."/>
            <person name="Ouzari H.I."/>
        </authorList>
    </citation>
    <scope>NUCLEOTIDE SEQUENCE [LARGE SCALE GENOMIC DNA]</scope>
    <source>
        <strain evidence="1 2">KG17-1</strain>
    </source>
</reference>